<name>A0A0M6XPD8_9RHOB</name>
<proteinExistence type="predicted"/>
<evidence type="ECO:0000313" key="2">
    <source>
        <dbReference type="EMBL" id="CTQ32043.1"/>
    </source>
</evidence>
<dbReference type="EMBL" id="CXPG01000012">
    <property type="protein sequence ID" value="CTQ32043.1"/>
    <property type="molecule type" value="Genomic_DNA"/>
</dbReference>
<feature type="domain" description="DUF4387" evidence="1">
    <location>
        <begin position="9"/>
        <end position="89"/>
    </location>
</feature>
<dbReference type="OrthoDB" id="9796125at2"/>
<dbReference type="STRING" id="282197.SAMN04488517_104190"/>
<dbReference type="RefSeq" id="WP_055681500.1">
    <property type="nucleotide sequence ID" value="NZ_CXPG01000012.1"/>
</dbReference>
<accession>A0A0M6XPD8</accession>
<gene>
    <name evidence="2" type="ORF">JAN5088_00804</name>
</gene>
<evidence type="ECO:0000313" key="3">
    <source>
        <dbReference type="Proteomes" id="UP000048908"/>
    </source>
</evidence>
<protein>
    <recommendedName>
        <fullName evidence="1">DUF4387 domain-containing protein</fullName>
    </recommendedName>
</protein>
<sequence length="94" mass="10327">MSELGTLARVRSKNAGPFWMTVDIFCEADTYARVAAIPTETFATRLGAAEMRRFDLPDLHVVKLSLPRPQVQGSARDRDMHGAALAHVLTGMDV</sequence>
<dbReference type="Proteomes" id="UP000048908">
    <property type="component" value="Unassembled WGS sequence"/>
</dbReference>
<organism evidence="2 3">
    <name type="scientific">Jannaschia rubra</name>
    <dbReference type="NCBI Taxonomy" id="282197"/>
    <lineage>
        <taxon>Bacteria</taxon>
        <taxon>Pseudomonadati</taxon>
        <taxon>Pseudomonadota</taxon>
        <taxon>Alphaproteobacteria</taxon>
        <taxon>Rhodobacterales</taxon>
        <taxon>Roseobacteraceae</taxon>
        <taxon>Jannaschia</taxon>
    </lineage>
</organism>
<dbReference type="InterPro" id="IPR025496">
    <property type="entry name" value="DUF4387"/>
</dbReference>
<reference evidence="2 3" key="1">
    <citation type="submission" date="2015-07" db="EMBL/GenBank/DDBJ databases">
        <authorList>
            <person name="Noorani M."/>
        </authorList>
    </citation>
    <scope>NUCLEOTIDE SEQUENCE [LARGE SCALE GENOMIC DNA]</scope>
    <source>
        <strain evidence="2 3">CECT 5088</strain>
    </source>
</reference>
<evidence type="ECO:0000259" key="1">
    <source>
        <dbReference type="Pfam" id="PF14330"/>
    </source>
</evidence>
<dbReference type="Pfam" id="PF14330">
    <property type="entry name" value="DUF4387"/>
    <property type="match status" value="1"/>
</dbReference>
<dbReference type="AlphaFoldDB" id="A0A0M6XPD8"/>
<keyword evidence="3" id="KW-1185">Reference proteome</keyword>